<protein>
    <submittedName>
        <fullName evidence="3">Fibrinogen-like protein A</fullName>
    </submittedName>
</protein>
<dbReference type="NCBIfam" id="NF040941">
    <property type="entry name" value="GGGWT_bact"/>
    <property type="match status" value="1"/>
</dbReference>
<dbReference type="Pfam" id="PF00147">
    <property type="entry name" value="Fibrinogen_C"/>
    <property type="match status" value="1"/>
</dbReference>
<comment type="caution">
    <text evidence="3">The sequence shown here is derived from an EMBL/GenBank/DDBJ whole genome shotgun (WGS) entry which is preliminary data.</text>
</comment>
<dbReference type="SUPFAM" id="SSF56496">
    <property type="entry name" value="Fibrinogen C-terminal domain-like"/>
    <property type="match status" value="1"/>
</dbReference>
<dbReference type="InterPro" id="IPR050373">
    <property type="entry name" value="Fibrinogen_C-term_domain"/>
</dbReference>
<dbReference type="InterPro" id="IPR002181">
    <property type="entry name" value="Fibrinogen_a/b/g_C_dom"/>
</dbReference>
<dbReference type="Proteomes" id="UP001152320">
    <property type="component" value="Chromosome 11"/>
</dbReference>
<organism evidence="3 4">
    <name type="scientific">Holothuria leucospilota</name>
    <name type="common">Black long sea cucumber</name>
    <name type="synonym">Mertensiothuria leucospilota</name>
    <dbReference type="NCBI Taxonomy" id="206669"/>
    <lineage>
        <taxon>Eukaryota</taxon>
        <taxon>Metazoa</taxon>
        <taxon>Echinodermata</taxon>
        <taxon>Eleutherozoa</taxon>
        <taxon>Echinozoa</taxon>
        <taxon>Holothuroidea</taxon>
        <taxon>Aspidochirotacea</taxon>
        <taxon>Aspidochirotida</taxon>
        <taxon>Holothuriidae</taxon>
        <taxon>Holothuria</taxon>
    </lineage>
</organism>
<dbReference type="SMART" id="SM00186">
    <property type="entry name" value="FBG"/>
    <property type="match status" value="1"/>
</dbReference>
<accession>A0A9Q1BU86</accession>
<feature type="signal peptide" evidence="1">
    <location>
        <begin position="1"/>
        <end position="22"/>
    </location>
</feature>
<sequence length="250" mass="28674">MENLRQILLILSIFGVIKVGIATETSQEKFFYQQGEYPKDCQDVKSGCSGSENSVSGVYLIKPEGYEEPFEVYCDHTTDGGGWTVIQRRQDNSINFARPWEYYKDGFGFLNQEFWLGNDKLAYLTNQKKYILRIDFAPDRETKWVAYDHFQITDEKGLYKLVTLGQFSRRGNFPDRMRGQVDMPFSTSDRFTSSISSCARQTEAGGWWFAGGCMKANLNGAYGIKEARGFRWQTTKLSFSEMKIKPADVS</sequence>
<evidence type="ECO:0000256" key="1">
    <source>
        <dbReference type="SAM" id="SignalP"/>
    </source>
</evidence>
<keyword evidence="1" id="KW-0732">Signal</keyword>
<gene>
    <name evidence="3" type="ORF">HOLleu_22811</name>
</gene>
<proteinExistence type="predicted"/>
<dbReference type="InterPro" id="IPR036056">
    <property type="entry name" value="Fibrinogen-like_C"/>
</dbReference>
<dbReference type="EMBL" id="JAIZAY010000011">
    <property type="protein sequence ID" value="KAJ8032765.1"/>
    <property type="molecule type" value="Genomic_DNA"/>
</dbReference>
<evidence type="ECO:0000313" key="4">
    <source>
        <dbReference type="Proteomes" id="UP001152320"/>
    </source>
</evidence>
<reference evidence="3" key="1">
    <citation type="submission" date="2021-10" db="EMBL/GenBank/DDBJ databases">
        <title>Tropical sea cucumber genome reveals ecological adaptation and Cuvierian tubules defense mechanism.</title>
        <authorList>
            <person name="Chen T."/>
        </authorList>
    </citation>
    <scope>NUCLEOTIDE SEQUENCE</scope>
    <source>
        <strain evidence="3">Nanhai2018</strain>
        <tissue evidence="3">Muscle</tissue>
    </source>
</reference>
<feature type="domain" description="Fibrinogen C-terminal" evidence="2">
    <location>
        <begin position="32"/>
        <end position="248"/>
    </location>
</feature>
<evidence type="ECO:0000259" key="2">
    <source>
        <dbReference type="PROSITE" id="PS51406"/>
    </source>
</evidence>
<dbReference type="GO" id="GO:0005615">
    <property type="term" value="C:extracellular space"/>
    <property type="evidence" value="ECO:0007669"/>
    <property type="project" value="TreeGrafter"/>
</dbReference>
<dbReference type="OrthoDB" id="7972392at2759"/>
<dbReference type="PANTHER" id="PTHR19143">
    <property type="entry name" value="FIBRINOGEN/TENASCIN/ANGIOPOEITIN"/>
    <property type="match status" value="1"/>
</dbReference>
<dbReference type="PROSITE" id="PS51406">
    <property type="entry name" value="FIBRINOGEN_C_2"/>
    <property type="match status" value="1"/>
</dbReference>
<feature type="chain" id="PRO_5040339246" evidence="1">
    <location>
        <begin position="23"/>
        <end position="250"/>
    </location>
</feature>
<dbReference type="Gene3D" id="3.90.215.10">
    <property type="entry name" value="Gamma Fibrinogen, chain A, domain 1"/>
    <property type="match status" value="1"/>
</dbReference>
<evidence type="ECO:0000313" key="3">
    <source>
        <dbReference type="EMBL" id="KAJ8032765.1"/>
    </source>
</evidence>
<name>A0A9Q1BU86_HOLLE</name>
<dbReference type="CDD" id="cd00087">
    <property type="entry name" value="FReD"/>
    <property type="match status" value="1"/>
</dbReference>
<dbReference type="AlphaFoldDB" id="A0A9Q1BU86"/>
<dbReference type="InterPro" id="IPR014716">
    <property type="entry name" value="Fibrinogen_a/b/g_C_1"/>
</dbReference>
<keyword evidence="4" id="KW-1185">Reference proteome</keyword>